<sequence>MASPRLSLKRSLLLSAFFATSLFSSAAFAQNNGGTTTTGATTAVTTARSSRSTSTPTTSQSSTSVNTRSQSSSSLATLPALTTATTGPPLPTLTGLPTLSKTVNTEVPDYPPPTIPPTQNAPFMNHSTLPDGTVFIAVGAILGLFGAVVLVWRGILACLLHRSVERATLAQHMVNDKNSVYPKYLERENSPPRYGAAAAVAAVTNRALKKPHRPIPSTTASQTNLFFSPTANPVGGAGGASRDSRFLPSGFYASSSVAPMTGHTQGSSISMSMLRPSSRGGGGAVVRGQSPPDPESPDVGPRRTFSTSTLNLNRAPSGRAPSAFLDDLLDDGQGGQGAQFLPGPGAGGQYYRESPSPPHQRC</sequence>
<dbReference type="Proteomes" id="UP001275084">
    <property type="component" value="Unassembled WGS sequence"/>
</dbReference>
<comment type="caution">
    <text evidence="4">The sequence shown here is derived from an EMBL/GenBank/DDBJ whole genome shotgun (WGS) entry which is preliminary data.</text>
</comment>
<organism evidence="4 5">
    <name type="scientific">Lasiosphaeria hispida</name>
    <dbReference type="NCBI Taxonomy" id="260671"/>
    <lineage>
        <taxon>Eukaryota</taxon>
        <taxon>Fungi</taxon>
        <taxon>Dikarya</taxon>
        <taxon>Ascomycota</taxon>
        <taxon>Pezizomycotina</taxon>
        <taxon>Sordariomycetes</taxon>
        <taxon>Sordariomycetidae</taxon>
        <taxon>Sordariales</taxon>
        <taxon>Lasiosphaeriaceae</taxon>
        <taxon>Lasiosphaeria</taxon>
    </lineage>
</organism>
<evidence type="ECO:0000313" key="5">
    <source>
        <dbReference type="Proteomes" id="UP001275084"/>
    </source>
</evidence>
<dbReference type="EMBL" id="JAUIQD010000002">
    <property type="protein sequence ID" value="KAK3359695.1"/>
    <property type="molecule type" value="Genomic_DNA"/>
</dbReference>
<evidence type="ECO:0008006" key="6">
    <source>
        <dbReference type="Google" id="ProtNLM"/>
    </source>
</evidence>
<keyword evidence="2" id="KW-1133">Transmembrane helix</keyword>
<evidence type="ECO:0000313" key="4">
    <source>
        <dbReference type="EMBL" id="KAK3359695.1"/>
    </source>
</evidence>
<keyword evidence="5" id="KW-1185">Reference proteome</keyword>
<feature type="chain" id="PRO_5042494909" description="CSI2 protein" evidence="3">
    <location>
        <begin position="30"/>
        <end position="362"/>
    </location>
</feature>
<evidence type="ECO:0000256" key="3">
    <source>
        <dbReference type="SAM" id="SignalP"/>
    </source>
</evidence>
<accession>A0AAJ0HR46</accession>
<protein>
    <recommendedName>
        <fullName evidence="6">CSI2 protein</fullName>
    </recommendedName>
</protein>
<evidence type="ECO:0000256" key="2">
    <source>
        <dbReference type="SAM" id="Phobius"/>
    </source>
</evidence>
<dbReference type="PANTHER" id="PTHR36089:SF1">
    <property type="entry name" value="CHITIN SYNTHASE 3 COMPLEX PROTEIN CSI2-RELATED"/>
    <property type="match status" value="1"/>
</dbReference>
<dbReference type="PANTHER" id="PTHR36089">
    <property type="entry name" value="CHITIN SYNTHASE 3 COMPLEX PROTEIN CSI2-RELATED"/>
    <property type="match status" value="1"/>
</dbReference>
<feature type="compositionally biased region" description="Low complexity" evidence="1">
    <location>
        <begin position="267"/>
        <end position="278"/>
    </location>
</feature>
<name>A0AAJ0HR46_9PEZI</name>
<feature type="compositionally biased region" description="Polar residues" evidence="1">
    <location>
        <begin position="257"/>
        <end position="266"/>
    </location>
</feature>
<feature type="region of interest" description="Disordered" evidence="1">
    <location>
        <begin position="29"/>
        <end position="109"/>
    </location>
</feature>
<keyword evidence="3" id="KW-0732">Signal</keyword>
<feature type="compositionally biased region" description="Polar residues" evidence="1">
    <location>
        <begin position="304"/>
        <end position="314"/>
    </location>
</feature>
<dbReference type="InterPro" id="IPR051009">
    <property type="entry name" value="PRM"/>
</dbReference>
<dbReference type="AlphaFoldDB" id="A0AAJ0HR46"/>
<feature type="transmembrane region" description="Helical" evidence="2">
    <location>
        <begin position="134"/>
        <end position="156"/>
    </location>
</feature>
<feature type="signal peptide" evidence="3">
    <location>
        <begin position="1"/>
        <end position="29"/>
    </location>
</feature>
<proteinExistence type="predicted"/>
<gene>
    <name evidence="4" type="ORF">B0T25DRAFT_106083</name>
</gene>
<reference evidence="4" key="2">
    <citation type="submission" date="2023-06" db="EMBL/GenBank/DDBJ databases">
        <authorList>
            <consortium name="Lawrence Berkeley National Laboratory"/>
            <person name="Haridas S."/>
            <person name="Hensen N."/>
            <person name="Bonometti L."/>
            <person name="Westerberg I."/>
            <person name="Brannstrom I.O."/>
            <person name="Guillou S."/>
            <person name="Cros-Aarteil S."/>
            <person name="Calhoun S."/>
            <person name="Kuo A."/>
            <person name="Mondo S."/>
            <person name="Pangilinan J."/>
            <person name="Riley R."/>
            <person name="Labutti K."/>
            <person name="Andreopoulos B."/>
            <person name="Lipzen A."/>
            <person name="Chen C."/>
            <person name="Yanf M."/>
            <person name="Daum C."/>
            <person name="Ng V."/>
            <person name="Clum A."/>
            <person name="Steindorff A."/>
            <person name="Ohm R."/>
            <person name="Martin F."/>
            <person name="Silar P."/>
            <person name="Natvig D."/>
            <person name="Lalanne C."/>
            <person name="Gautier V."/>
            <person name="Ament-Velasquez S.L."/>
            <person name="Kruys A."/>
            <person name="Hutchinson M.I."/>
            <person name="Powell A.J."/>
            <person name="Barry K."/>
            <person name="Miller A.N."/>
            <person name="Grigoriev I.V."/>
            <person name="Debuchy R."/>
            <person name="Gladieux P."/>
            <person name="Thoren M.H."/>
            <person name="Johannesson H."/>
        </authorList>
    </citation>
    <scope>NUCLEOTIDE SEQUENCE</scope>
    <source>
        <strain evidence="4">CBS 955.72</strain>
    </source>
</reference>
<dbReference type="GO" id="GO:0000324">
    <property type="term" value="C:fungal-type vacuole"/>
    <property type="evidence" value="ECO:0007669"/>
    <property type="project" value="TreeGrafter"/>
</dbReference>
<feature type="compositionally biased region" description="Low complexity" evidence="1">
    <location>
        <begin position="29"/>
        <end position="108"/>
    </location>
</feature>
<evidence type="ECO:0000256" key="1">
    <source>
        <dbReference type="SAM" id="MobiDB-lite"/>
    </source>
</evidence>
<reference evidence="4" key="1">
    <citation type="journal article" date="2023" name="Mol. Phylogenet. Evol.">
        <title>Genome-scale phylogeny and comparative genomics of the fungal order Sordariales.</title>
        <authorList>
            <person name="Hensen N."/>
            <person name="Bonometti L."/>
            <person name="Westerberg I."/>
            <person name="Brannstrom I.O."/>
            <person name="Guillou S."/>
            <person name="Cros-Aarteil S."/>
            <person name="Calhoun S."/>
            <person name="Haridas S."/>
            <person name="Kuo A."/>
            <person name="Mondo S."/>
            <person name="Pangilinan J."/>
            <person name="Riley R."/>
            <person name="LaButti K."/>
            <person name="Andreopoulos B."/>
            <person name="Lipzen A."/>
            <person name="Chen C."/>
            <person name="Yan M."/>
            <person name="Daum C."/>
            <person name="Ng V."/>
            <person name="Clum A."/>
            <person name="Steindorff A."/>
            <person name="Ohm R.A."/>
            <person name="Martin F."/>
            <person name="Silar P."/>
            <person name="Natvig D.O."/>
            <person name="Lalanne C."/>
            <person name="Gautier V."/>
            <person name="Ament-Velasquez S.L."/>
            <person name="Kruys A."/>
            <person name="Hutchinson M.I."/>
            <person name="Powell A.J."/>
            <person name="Barry K."/>
            <person name="Miller A.N."/>
            <person name="Grigoriev I.V."/>
            <person name="Debuchy R."/>
            <person name="Gladieux P."/>
            <person name="Hiltunen Thoren M."/>
            <person name="Johannesson H."/>
        </authorList>
    </citation>
    <scope>NUCLEOTIDE SEQUENCE</scope>
    <source>
        <strain evidence="4">CBS 955.72</strain>
    </source>
</reference>
<keyword evidence="2" id="KW-0812">Transmembrane</keyword>
<feature type="region of interest" description="Disordered" evidence="1">
    <location>
        <begin position="257"/>
        <end position="362"/>
    </location>
</feature>
<keyword evidence="2" id="KW-0472">Membrane</keyword>